<dbReference type="AlphaFoldDB" id="A0A0B1P7C3"/>
<comment type="caution">
    <text evidence="3">The sequence shown here is derived from an EMBL/GenBank/DDBJ whole genome shotgun (WGS) entry which is preliminary data.</text>
</comment>
<organism evidence="3 4">
    <name type="scientific">Uncinula necator</name>
    <name type="common">Grape powdery mildew</name>
    <dbReference type="NCBI Taxonomy" id="52586"/>
    <lineage>
        <taxon>Eukaryota</taxon>
        <taxon>Fungi</taxon>
        <taxon>Dikarya</taxon>
        <taxon>Ascomycota</taxon>
        <taxon>Pezizomycotina</taxon>
        <taxon>Leotiomycetes</taxon>
        <taxon>Erysiphales</taxon>
        <taxon>Erysiphaceae</taxon>
        <taxon>Erysiphe</taxon>
    </lineage>
</organism>
<feature type="signal peptide" evidence="1">
    <location>
        <begin position="1"/>
        <end position="18"/>
    </location>
</feature>
<evidence type="ECO:0000259" key="2">
    <source>
        <dbReference type="Pfam" id="PF25484"/>
    </source>
</evidence>
<feature type="domain" description="DUF7907" evidence="2">
    <location>
        <begin position="26"/>
        <end position="196"/>
    </location>
</feature>
<name>A0A0B1P7C3_UNCNE</name>
<protein>
    <submittedName>
        <fullName evidence="3">Putative related to heatshock protein hsp150</fullName>
    </submittedName>
</protein>
<evidence type="ECO:0000256" key="1">
    <source>
        <dbReference type="SAM" id="SignalP"/>
    </source>
</evidence>
<evidence type="ECO:0000313" key="4">
    <source>
        <dbReference type="Proteomes" id="UP000030854"/>
    </source>
</evidence>
<keyword evidence="1" id="KW-0732">Signal</keyword>
<gene>
    <name evidence="3" type="ORF">EV44_g0233</name>
</gene>
<dbReference type="STRING" id="52586.A0A0B1P7C3"/>
<dbReference type="OMA" id="RWYACET"/>
<evidence type="ECO:0000313" key="3">
    <source>
        <dbReference type="EMBL" id="KHJ32579.1"/>
    </source>
</evidence>
<dbReference type="Pfam" id="PF25484">
    <property type="entry name" value="DUF7907"/>
    <property type="match status" value="1"/>
</dbReference>
<keyword evidence="4" id="KW-1185">Reference proteome</keyword>
<feature type="chain" id="PRO_5002080520" evidence="1">
    <location>
        <begin position="19"/>
        <end position="198"/>
    </location>
</feature>
<dbReference type="HOGENOM" id="CLU_081634_0_0_1"/>
<reference evidence="3 4" key="1">
    <citation type="journal article" date="2014" name="BMC Genomics">
        <title>Adaptive genomic structural variation in the grape powdery mildew pathogen, Erysiphe necator.</title>
        <authorList>
            <person name="Jones L."/>
            <person name="Riaz S."/>
            <person name="Morales-Cruz A."/>
            <person name="Amrine K.C."/>
            <person name="McGuire B."/>
            <person name="Gubler W.D."/>
            <person name="Walker M.A."/>
            <person name="Cantu D."/>
        </authorList>
    </citation>
    <scope>NUCLEOTIDE SEQUENCE [LARGE SCALE GENOMIC DNA]</scope>
    <source>
        <strain evidence="4">c</strain>
    </source>
</reference>
<dbReference type="Proteomes" id="UP000030854">
    <property type="component" value="Unassembled WGS sequence"/>
</dbReference>
<proteinExistence type="predicted"/>
<dbReference type="InterPro" id="IPR057229">
    <property type="entry name" value="DUF7907"/>
</dbReference>
<accession>A0A0B1P7C3</accession>
<sequence length="198" mass="21804">MHFSGLALVMFMASQLNAQENYSQTAPFNLVISAPGSQINGSYLASCHEGAAIEGLCVATYSKNSGSIYNLNYTSAEIADFVLGTVGLLTWVLHGVGFNLSSPMKLSYSATSNVAVPLFTPSEMGTMIGFDEEDKMFIPSFIDDTNANIQPFKELYYRWFICETYEGYKYTTLAWVLGKYSIPQNPTCQKVTVIKEAL</sequence>
<dbReference type="EMBL" id="JNVN01001971">
    <property type="protein sequence ID" value="KHJ32579.1"/>
    <property type="molecule type" value="Genomic_DNA"/>
</dbReference>